<protein>
    <submittedName>
        <fullName evidence="1">Uncharacterized protein</fullName>
    </submittedName>
</protein>
<reference evidence="1 2" key="1">
    <citation type="submission" date="2023-01" db="EMBL/GenBank/DDBJ databases">
        <title>Analysis of 21 Apiospora genomes using comparative genomics revels a genus with tremendous synthesis potential of carbohydrate active enzymes and secondary metabolites.</title>
        <authorList>
            <person name="Sorensen T."/>
        </authorList>
    </citation>
    <scope>NUCLEOTIDE SEQUENCE [LARGE SCALE GENOMIC DNA]</scope>
    <source>
        <strain evidence="1 2">CBS 114990</strain>
    </source>
</reference>
<dbReference type="EMBL" id="JAQQWN010000008">
    <property type="protein sequence ID" value="KAK8071226.1"/>
    <property type="molecule type" value="Genomic_DNA"/>
</dbReference>
<accession>A0ABR1VLQ4</accession>
<dbReference type="GeneID" id="92048804"/>
<proteinExistence type="predicted"/>
<keyword evidence="2" id="KW-1185">Reference proteome</keyword>
<organism evidence="1 2">
    <name type="scientific">Apiospora hydei</name>
    <dbReference type="NCBI Taxonomy" id="1337664"/>
    <lineage>
        <taxon>Eukaryota</taxon>
        <taxon>Fungi</taxon>
        <taxon>Dikarya</taxon>
        <taxon>Ascomycota</taxon>
        <taxon>Pezizomycotina</taxon>
        <taxon>Sordariomycetes</taxon>
        <taxon>Xylariomycetidae</taxon>
        <taxon>Amphisphaeriales</taxon>
        <taxon>Apiosporaceae</taxon>
        <taxon>Apiospora</taxon>
    </lineage>
</organism>
<evidence type="ECO:0000313" key="1">
    <source>
        <dbReference type="EMBL" id="KAK8071226.1"/>
    </source>
</evidence>
<sequence>MFTTHSPICRRRRVFCLGAQVEVIVLFNSTSSLDPNAFLTRPEVERKLVVSIPAGLVRAFFLGGPESSSRRFSSFFTAGSGDEATTISASVAAAEFESGCAGFGLPAVFLAANLASSNFFELSSLCDWGDAPDASDGRSLWGANVS</sequence>
<dbReference type="Proteomes" id="UP001433268">
    <property type="component" value="Unassembled WGS sequence"/>
</dbReference>
<comment type="caution">
    <text evidence="1">The sequence shown here is derived from an EMBL/GenBank/DDBJ whole genome shotgun (WGS) entry which is preliminary data.</text>
</comment>
<dbReference type="RefSeq" id="XP_066665034.1">
    <property type="nucleotide sequence ID" value="XM_066815744.1"/>
</dbReference>
<evidence type="ECO:0000313" key="2">
    <source>
        <dbReference type="Proteomes" id="UP001433268"/>
    </source>
</evidence>
<gene>
    <name evidence="1" type="ORF">PG997_011429</name>
</gene>
<name>A0ABR1VLQ4_9PEZI</name>